<dbReference type="FunFam" id="3.30.730.10:FF:000001">
    <property type="entry name" value="Ethylene-responsive transcription factor 2"/>
    <property type="match status" value="1"/>
</dbReference>
<evidence type="ECO:0000313" key="7">
    <source>
        <dbReference type="EMBL" id="RRT35082.1"/>
    </source>
</evidence>
<organism evidence="7 8">
    <name type="scientific">Ensete ventricosum</name>
    <name type="common">Abyssinian banana</name>
    <name type="synonym">Musa ensete</name>
    <dbReference type="NCBI Taxonomy" id="4639"/>
    <lineage>
        <taxon>Eukaryota</taxon>
        <taxon>Viridiplantae</taxon>
        <taxon>Streptophyta</taxon>
        <taxon>Embryophyta</taxon>
        <taxon>Tracheophyta</taxon>
        <taxon>Spermatophyta</taxon>
        <taxon>Magnoliopsida</taxon>
        <taxon>Liliopsida</taxon>
        <taxon>Zingiberales</taxon>
        <taxon>Musaceae</taxon>
        <taxon>Ensete</taxon>
    </lineage>
</organism>
<dbReference type="CDD" id="cd00018">
    <property type="entry name" value="AP2"/>
    <property type="match status" value="1"/>
</dbReference>
<dbReference type="InterPro" id="IPR016177">
    <property type="entry name" value="DNA-bd_dom_sf"/>
</dbReference>
<evidence type="ECO:0000256" key="5">
    <source>
        <dbReference type="ARBA" id="ARBA00023242"/>
    </source>
</evidence>
<feature type="domain" description="AP2/ERF" evidence="6">
    <location>
        <begin position="113"/>
        <end position="170"/>
    </location>
</feature>
<comment type="subcellular location">
    <subcellularLocation>
        <location evidence="1">Nucleus</location>
    </subcellularLocation>
</comment>
<dbReference type="Pfam" id="PF00847">
    <property type="entry name" value="AP2"/>
    <property type="match status" value="1"/>
</dbReference>
<dbReference type="InterPro" id="IPR044808">
    <property type="entry name" value="ERF_plant"/>
</dbReference>
<dbReference type="PANTHER" id="PTHR31190">
    <property type="entry name" value="DNA-BINDING DOMAIN"/>
    <property type="match status" value="1"/>
</dbReference>
<dbReference type="SUPFAM" id="SSF54171">
    <property type="entry name" value="DNA-binding domain"/>
    <property type="match status" value="1"/>
</dbReference>
<dbReference type="GO" id="GO:0005634">
    <property type="term" value="C:nucleus"/>
    <property type="evidence" value="ECO:0007669"/>
    <property type="project" value="UniProtKB-SubCell"/>
</dbReference>
<evidence type="ECO:0000256" key="4">
    <source>
        <dbReference type="ARBA" id="ARBA00023163"/>
    </source>
</evidence>
<evidence type="ECO:0000259" key="6">
    <source>
        <dbReference type="PROSITE" id="PS51032"/>
    </source>
</evidence>
<dbReference type="GO" id="GO:0003700">
    <property type="term" value="F:DNA-binding transcription factor activity"/>
    <property type="evidence" value="ECO:0007669"/>
    <property type="project" value="InterPro"/>
</dbReference>
<dbReference type="GO" id="GO:0009873">
    <property type="term" value="P:ethylene-activated signaling pathway"/>
    <property type="evidence" value="ECO:0007669"/>
    <property type="project" value="InterPro"/>
</dbReference>
<evidence type="ECO:0000313" key="8">
    <source>
        <dbReference type="Proteomes" id="UP000287651"/>
    </source>
</evidence>
<reference evidence="7 8" key="1">
    <citation type="journal article" date="2014" name="Agronomy (Basel)">
        <title>A Draft Genome Sequence for Ensete ventricosum, the Drought-Tolerant Tree Against Hunger.</title>
        <authorList>
            <person name="Harrison J."/>
            <person name="Moore K.A."/>
            <person name="Paszkiewicz K."/>
            <person name="Jones T."/>
            <person name="Grant M."/>
            <person name="Ambacheew D."/>
            <person name="Muzemil S."/>
            <person name="Studholme D.J."/>
        </authorList>
    </citation>
    <scope>NUCLEOTIDE SEQUENCE [LARGE SCALE GENOMIC DNA]</scope>
</reference>
<keyword evidence="2" id="KW-0805">Transcription regulation</keyword>
<accession>A0A426X6H0</accession>
<sequence>MPHGVAFVHVLHCHGFDMLHDLGQEKAEEQLSMQACADVWRRHHLRLGLSSRRHPPTLRCRLLDRLPLYPATTRERYCSSFSPGSWKEGDMKPLFVVLYLVDTAQRKRERKNLYRGIRHRPWGKWAAEIRDPVKGVRVWLGTFATAEEAARAYDREARRIRGKKAKVNFPNEDPLPKTPRRRPSATVSSYEARWLFDQPTTAAAHASSTMNLYEVPPYVESVVSSTGPPGMEMLWSFDDVSPSSSHL</sequence>
<keyword evidence="4" id="KW-0804">Transcription</keyword>
<keyword evidence="5" id="KW-0539">Nucleus</keyword>
<dbReference type="GO" id="GO:0003677">
    <property type="term" value="F:DNA binding"/>
    <property type="evidence" value="ECO:0007669"/>
    <property type="project" value="UniProtKB-KW"/>
</dbReference>
<gene>
    <name evidence="7" type="ORF">B296_00052728</name>
</gene>
<comment type="caution">
    <text evidence="7">The sequence shown here is derived from an EMBL/GenBank/DDBJ whole genome shotgun (WGS) entry which is preliminary data.</text>
</comment>
<dbReference type="PROSITE" id="PS51032">
    <property type="entry name" value="AP2_ERF"/>
    <property type="match status" value="1"/>
</dbReference>
<dbReference type="SMART" id="SM00380">
    <property type="entry name" value="AP2"/>
    <property type="match status" value="1"/>
</dbReference>
<proteinExistence type="predicted"/>
<evidence type="ECO:0000256" key="1">
    <source>
        <dbReference type="ARBA" id="ARBA00004123"/>
    </source>
</evidence>
<keyword evidence="3" id="KW-0238">DNA-binding</keyword>
<dbReference type="Proteomes" id="UP000287651">
    <property type="component" value="Unassembled WGS sequence"/>
</dbReference>
<protein>
    <recommendedName>
        <fullName evidence="6">AP2/ERF domain-containing protein</fullName>
    </recommendedName>
</protein>
<name>A0A426X6H0_ENSVE</name>
<dbReference type="InterPro" id="IPR036955">
    <property type="entry name" value="AP2/ERF_dom_sf"/>
</dbReference>
<dbReference type="PRINTS" id="PR00367">
    <property type="entry name" value="ETHRSPELEMNT"/>
</dbReference>
<dbReference type="AlphaFoldDB" id="A0A426X6H0"/>
<evidence type="ECO:0000256" key="2">
    <source>
        <dbReference type="ARBA" id="ARBA00023015"/>
    </source>
</evidence>
<dbReference type="EMBL" id="AMZH03025617">
    <property type="protein sequence ID" value="RRT35082.1"/>
    <property type="molecule type" value="Genomic_DNA"/>
</dbReference>
<dbReference type="Gene3D" id="3.30.730.10">
    <property type="entry name" value="AP2/ERF domain"/>
    <property type="match status" value="1"/>
</dbReference>
<evidence type="ECO:0000256" key="3">
    <source>
        <dbReference type="ARBA" id="ARBA00023125"/>
    </source>
</evidence>
<dbReference type="PANTHER" id="PTHR31190:SF496">
    <property type="entry name" value="AP2 DOMAIN CONTAINING PROTEIN, EXPRESSED"/>
    <property type="match status" value="1"/>
</dbReference>
<dbReference type="InterPro" id="IPR001471">
    <property type="entry name" value="AP2/ERF_dom"/>
</dbReference>